<keyword evidence="5" id="KW-1185">Reference proteome</keyword>
<feature type="region of interest" description="Disordered" evidence="2">
    <location>
        <begin position="315"/>
        <end position="339"/>
    </location>
</feature>
<sequence>MRTLVLLLLFTGTLSAAEPLAPVVAKYATSEFAPVVAVRWVPATRQVVVLNEDGTVRVWGEGNDVPLATMPAPPSTSVPAFGLTVSRDGRTVVTTERSRLQIWDRTKDTVATVATEKASPALKDVGPVEFAPDGRGLYALGHQAHFVTLGPDGTGAKVGGQMPPAFGKGERALIRDQPLVSLAGGLGVAYYEGYEVDEVRVWDFAKNDVAAKMELREGVRPHPFALTPDGQSVVLVDQRRNPIPALEVYESRSLTQVRTVPLRHIVWTDARRTFSPDGRLFAVEIDPKLDCSTYLICAAARYEPLAILRHDKPDRLLPNEYQPPRDGKPSRKTVSLSPDGRRAATAFDARVHVHNLQAAIDPTPPKAFDAAACWADLVSADGPTAMRAVYRLADHPAEAVKLFQEKVKPTAKPAAGDVAKWVKALDAPAFAERQTATKKLTAAADTVEPELKQEAANNASPEVVQAINTMLDAVAKSRRKLDGEYLRAYRIVQTLEMIGQPAAELLKAYAAGAKGAFLTQEAEAAKSRTP</sequence>
<dbReference type="KEGG" id="lrs:PX52LOC_00614"/>
<dbReference type="InterPro" id="IPR015943">
    <property type="entry name" value="WD40/YVTN_repeat-like_dom_sf"/>
</dbReference>
<keyword evidence="3" id="KW-0732">Signal</keyword>
<dbReference type="PROSITE" id="PS50082">
    <property type="entry name" value="WD_REPEATS_2"/>
    <property type="match status" value="1"/>
</dbReference>
<evidence type="ECO:0000256" key="1">
    <source>
        <dbReference type="PROSITE-ProRule" id="PRU00221"/>
    </source>
</evidence>
<dbReference type="Proteomes" id="UP000324974">
    <property type="component" value="Chromosome"/>
</dbReference>
<reference evidence="5" key="1">
    <citation type="submission" date="2019-08" db="EMBL/GenBank/DDBJ databases">
        <title>Limnoglobus roseus gen. nov., sp. nov., a novel freshwater planctomycete with a giant genome from the family Gemmataceae.</title>
        <authorList>
            <person name="Kulichevskaya I.S."/>
            <person name="Naumoff D.G."/>
            <person name="Miroshnikov K."/>
            <person name="Ivanova A."/>
            <person name="Philippov D.A."/>
            <person name="Hakobyan A."/>
            <person name="Rijpstra I.C."/>
            <person name="Sinninghe Damste J.S."/>
            <person name="Liesack W."/>
            <person name="Dedysh S.N."/>
        </authorList>
    </citation>
    <scope>NUCLEOTIDE SEQUENCE [LARGE SCALE GENOMIC DNA]</scope>
    <source>
        <strain evidence="5">PX52</strain>
    </source>
</reference>
<dbReference type="Gene3D" id="2.130.10.10">
    <property type="entry name" value="YVTN repeat-like/Quinoprotein amine dehydrogenase"/>
    <property type="match status" value="2"/>
</dbReference>
<dbReference type="AlphaFoldDB" id="A0A5C1A6Y1"/>
<proteinExistence type="predicted"/>
<dbReference type="RefSeq" id="WP_149108701.1">
    <property type="nucleotide sequence ID" value="NZ_CP042425.1"/>
</dbReference>
<feature type="signal peptide" evidence="3">
    <location>
        <begin position="1"/>
        <end position="16"/>
    </location>
</feature>
<name>A0A5C1A6Y1_9BACT</name>
<evidence type="ECO:0000313" key="5">
    <source>
        <dbReference type="Proteomes" id="UP000324974"/>
    </source>
</evidence>
<accession>A0A5C1A6Y1</accession>
<evidence type="ECO:0000256" key="2">
    <source>
        <dbReference type="SAM" id="MobiDB-lite"/>
    </source>
</evidence>
<organism evidence="4 5">
    <name type="scientific">Limnoglobus roseus</name>
    <dbReference type="NCBI Taxonomy" id="2598579"/>
    <lineage>
        <taxon>Bacteria</taxon>
        <taxon>Pseudomonadati</taxon>
        <taxon>Planctomycetota</taxon>
        <taxon>Planctomycetia</taxon>
        <taxon>Gemmatales</taxon>
        <taxon>Gemmataceae</taxon>
        <taxon>Limnoglobus</taxon>
    </lineage>
</organism>
<dbReference type="InterPro" id="IPR001680">
    <property type="entry name" value="WD40_rpt"/>
</dbReference>
<keyword evidence="1" id="KW-0853">WD repeat</keyword>
<dbReference type="EMBL" id="CP042425">
    <property type="protein sequence ID" value="QEL13756.1"/>
    <property type="molecule type" value="Genomic_DNA"/>
</dbReference>
<protein>
    <submittedName>
        <fullName evidence="4">WD40 repeat domain-containing protein</fullName>
    </submittedName>
</protein>
<dbReference type="SUPFAM" id="SSF82171">
    <property type="entry name" value="DPP6 N-terminal domain-like"/>
    <property type="match status" value="1"/>
</dbReference>
<feature type="compositionally biased region" description="Basic and acidic residues" evidence="2">
    <location>
        <begin position="315"/>
        <end position="329"/>
    </location>
</feature>
<feature type="repeat" description="WD" evidence="1">
    <location>
        <begin position="28"/>
        <end position="59"/>
    </location>
</feature>
<gene>
    <name evidence="4" type="ORF">PX52LOC_00614</name>
</gene>
<feature type="chain" id="PRO_5022796273" evidence="3">
    <location>
        <begin position="17"/>
        <end position="530"/>
    </location>
</feature>
<evidence type="ECO:0000256" key="3">
    <source>
        <dbReference type="SAM" id="SignalP"/>
    </source>
</evidence>
<dbReference type="OrthoDB" id="304373at2"/>
<evidence type="ECO:0000313" key="4">
    <source>
        <dbReference type="EMBL" id="QEL13756.1"/>
    </source>
</evidence>